<organism evidence="1">
    <name type="scientific">Kitasatospora camelliae</name>
    <dbReference type="NCBI Taxonomy" id="3156397"/>
    <lineage>
        <taxon>Bacteria</taxon>
        <taxon>Bacillati</taxon>
        <taxon>Actinomycetota</taxon>
        <taxon>Actinomycetes</taxon>
        <taxon>Kitasatosporales</taxon>
        <taxon>Streptomycetaceae</taxon>
        <taxon>Kitasatospora</taxon>
    </lineage>
</organism>
<dbReference type="AlphaFoldDB" id="A0AAU8JRN8"/>
<reference evidence="1" key="1">
    <citation type="submission" date="2024-06" db="EMBL/GenBank/DDBJ databases">
        <title>The genome sequences of Kitasatospora sp. strain HUAS MG31.</title>
        <authorList>
            <person name="Mo P."/>
        </authorList>
    </citation>
    <scope>NUCLEOTIDE SEQUENCE</scope>
    <source>
        <strain evidence="1">HUAS MG31</strain>
    </source>
</reference>
<gene>
    <name evidence="1" type="ORF">ABWK59_08440</name>
</gene>
<dbReference type="RefSeq" id="WP_354639244.1">
    <property type="nucleotide sequence ID" value="NZ_CP159872.1"/>
</dbReference>
<protein>
    <submittedName>
        <fullName evidence="1">Uncharacterized protein</fullName>
    </submittedName>
</protein>
<accession>A0AAU8JRN8</accession>
<dbReference type="KEGG" id="kcm:ABWK59_08440"/>
<name>A0AAU8JRN8_9ACTN</name>
<dbReference type="EMBL" id="CP159872">
    <property type="protein sequence ID" value="XCM78953.1"/>
    <property type="molecule type" value="Genomic_DNA"/>
</dbReference>
<sequence>MDRTTPTVPTFGEEVNTVQENVNSSLELELGMQDLELDMQELEGMDAPYINWSNAVWSVATVSIGSIIVAT</sequence>
<proteinExistence type="predicted"/>
<evidence type="ECO:0000313" key="1">
    <source>
        <dbReference type="EMBL" id="XCM78953.1"/>
    </source>
</evidence>